<evidence type="ECO:0000313" key="2">
    <source>
        <dbReference type="EMBL" id="QOV23672.1"/>
    </source>
</evidence>
<proteinExistence type="predicted"/>
<dbReference type="GO" id="GO:0030497">
    <property type="term" value="P:fatty acid elongation"/>
    <property type="evidence" value="ECO:0007669"/>
    <property type="project" value="TreeGrafter"/>
</dbReference>
<dbReference type="InterPro" id="IPR045851">
    <property type="entry name" value="AMP-bd_C_sf"/>
</dbReference>
<name>A0A7S6RFW0_9CYAN</name>
<accession>A0A7S6RFW0</accession>
<dbReference type="InterPro" id="IPR052987">
    <property type="entry name" value="Chloroplast_AMP-bd_Enzymes"/>
</dbReference>
<dbReference type="AlphaFoldDB" id="A0A7S6RFW0"/>
<dbReference type="PANTHER" id="PTHR43813:SF1">
    <property type="entry name" value="ACYL-ACTIVATING ENZYME 16, CHLOROPLASTIC-RELATED"/>
    <property type="match status" value="1"/>
</dbReference>
<organism evidence="2 3">
    <name type="scientific">Anabaenopsis elenkinii CCIBt3563</name>
    <dbReference type="NCBI Taxonomy" id="2779889"/>
    <lineage>
        <taxon>Bacteria</taxon>
        <taxon>Bacillati</taxon>
        <taxon>Cyanobacteriota</taxon>
        <taxon>Cyanophyceae</taxon>
        <taxon>Nostocales</taxon>
        <taxon>Nodulariaceae</taxon>
        <taxon>Anabaenopsis</taxon>
    </lineage>
</organism>
<dbReference type="Gene3D" id="3.40.50.12780">
    <property type="entry name" value="N-terminal domain of ligase-like"/>
    <property type="match status" value="1"/>
</dbReference>
<dbReference type="GO" id="GO:0008922">
    <property type="term" value="F:long-chain fatty acid [acyl-carrier-protein] ligase activity"/>
    <property type="evidence" value="ECO:0007669"/>
    <property type="project" value="TreeGrafter"/>
</dbReference>
<dbReference type="InterPro" id="IPR042099">
    <property type="entry name" value="ANL_N_sf"/>
</dbReference>
<keyword evidence="3" id="KW-1185">Reference proteome</keyword>
<dbReference type="PROSITE" id="PS00455">
    <property type="entry name" value="AMP_BINDING"/>
    <property type="match status" value="1"/>
</dbReference>
<dbReference type="EMBL" id="CP063311">
    <property type="protein sequence ID" value="QOV23672.1"/>
    <property type="molecule type" value="Genomic_DNA"/>
</dbReference>
<dbReference type="InterPro" id="IPR020845">
    <property type="entry name" value="AMP-binding_CS"/>
</dbReference>
<dbReference type="KEGG" id="aee:IM676_05100"/>
<dbReference type="RefSeq" id="WP_200989218.1">
    <property type="nucleotide sequence ID" value="NZ_CP063311.1"/>
</dbReference>
<dbReference type="InterPro" id="IPR000873">
    <property type="entry name" value="AMP-dep_synth/lig_dom"/>
</dbReference>
<reference evidence="3" key="1">
    <citation type="submission" date="2020-10" db="EMBL/GenBank/DDBJ databases">
        <title>Genome-based taxonomic classification of the species Anabaenopsis elenkinii.</title>
        <authorList>
            <person name="Delbaje E."/>
            <person name="Andreote A.P.D."/>
            <person name="Pellegrinetti T.A."/>
            <person name="Cruz R.B."/>
            <person name="Branco L.H.Z."/>
            <person name="Fiore M.F."/>
        </authorList>
    </citation>
    <scope>NUCLEOTIDE SEQUENCE [LARGE SCALE GENOMIC DNA]</scope>
    <source>
        <strain evidence="3">CCIBt3563</strain>
    </source>
</reference>
<dbReference type="Gene3D" id="3.30.300.30">
    <property type="match status" value="1"/>
</dbReference>
<dbReference type="Pfam" id="PF00501">
    <property type="entry name" value="AMP-binding"/>
    <property type="match status" value="1"/>
</dbReference>
<gene>
    <name evidence="2" type="ORF">IM676_05100</name>
</gene>
<feature type="domain" description="AMP-dependent synthetase/ligase" evidence="1">
    <location>
        <begin position="34"/>
        <end position="462"/>
    </location>
</feature>
<sequence>MNSPSFVSASSPRLAADAADYSSIPSLPALWSIAAEKFSQIIAVHDPHSRPDVSLTYAQLWEQIQQFAAGLQSLGVSVKTKVGLFSENHLRWLIADQGIMAAGAVNAVRSSQASADELLYILDNSGATALVVENQATLEKLIHQIDNLPIQLVILLSDEEVAAGLQVRNFSQVMEIGRNQTFSPVAQTRNSLATLVYTSGTTGKPKATMLSHGNLLHQVTSLATVMQLQPGDRLLSILPTWHIYERVIEYFVFSQGCTLIYTSLRYFKSDLKAQKPHYFVCVPRLLESIHDQVHKQFRRESANKQGLIYSLLAMSDRYIQARRTVERLTLEYPSMAQRQQARIHTAMLWPVHTLADRLIYKQVRQQISPELKQIICGGGSLNLNLETFYEIIGLEVLVGYGLTETCAVLTARRPEHNLRGSVGIPIPGTEIWIVDPQTRKTLPRGEKGLVLARGPQITQGYYHNSAATNQAIDPKGWFNTEDLGFLTSQQDLVLTGREKDTIVLSNGENVEPEPIENLCLRSPYIDQIVVVGQDRRSLGALIVPNWDHLQDWGQEHGLQLQTPESTAPEEESINLNNQPVQKLFRQELDRELRHQCQSHPHERIVPFRLISQPFSPENGMLTQTLKIKRHVVMEHYGDLIEEMFS</sequence>
<protein>
    <submittedName>
        <fullName evidence="2">AMP-binding protein</fullName>
    </submittedName>
</protein>
<dbReference type="SUPFAM" id="SSF56801">
    <property type="entry name" value="Acetyl-CoA synthetase-like"/>
    <property type="match status" value="1"/>
</dbReference>
<evidence type="ECO:0000259" key="1">
    <source>
        <dbReference type="Pfam" id="PF00501"/>
    </source>
</evidence>
<dbReference type="Proteomes" id="UP000593846">
    <property type="component" value="Chromosome"/>
</dbReference>
<evidence type="ECO:0000313" key="3">
    <source>
        <dbReference type="Proteomes" id="UP000593846"/>
    </source>
</evidence>
<dbReference type="PANTHER" id="PTHR43813">
    <property type="entry name" value="ACYL-ACTIVATING ENZYME 16, CHLOROPLASTIC-RELATED"/>
    <property type="match status" value="1"/>
</dbReference>
<dbReference type="Pfam" id="PF23562">
    <property type="entry name" value="AMP-binding_C_3"/>
    <property type="match status" value="1"/>
</dbReference>